<evidence type="ECO:0000313" key="3">
    <source>
        <dbReference type="Proteomes" id="UP001600165"/>
    </source>
</evidence>
<organism evidence="2 3">
    <name type="scientific">Almyronema epifaneia S1</name>
    <dbReference type="NCBI Taxonomy" id="2991925"/>
    <lineage>
        <taxon>Bacteria</taxon>
        <taxon>Bacillati</taxon>
        <taxon>Cyanobacteriota</taxon>
        <taxon>Cyanophyceae</taxon>
        <taxon>Nodosilineales</taxon>
        <taxon>Nodosilineaceae</taxon>
        <taxon>Almyronema</taxon>
        <taxon>Almyronema epifaneia</taxon>
    </lineage>
</organism>
<dbReference type="EMBL" id="JBHZOL010000044">
    <property type="protein sequence ID" value="MFE4105975.1"/>
    <property type="molecule type" value="Genomic_DNA"/>
</dbReference>
<name>A0ABW6IE70_9CYAN</name>
<proteinExistence type="predicted"/>
<evidence type="ECO:0000313" key="2">
    <source>
        <dbReference type="EMBL" id="MFE4105975.1"/>
    </source>
</evidence>
<dbReference type="SUPFAM" id="SSF141322">
    <property type="entry name" value="NfeD domain-like"/>
    <property type="match status" value="1"/>
</dbReference>
<keyword evidence="3" id="KW-1185">Reference proteome</keyword>
<sequence length="81" mass="9057">MNRSTPFSHNDFSTFQGRGTVNRLVTTQHPGRVYFQATYWPARLSQTATLSELQPGDPVEVVGRDGLTLLVKPLPQLRESS</sequence>
<dbReference type="Proteomes" id="UP001600165">
    <property type="component" value="Unassembled WGS sequence"/>
</dbReference>
<comment type="caution">
    <text evidence="2">The sequence shown here is derived from an EMBL/GenBank/DDBJ whole genome shotgun (WGS) entry which is preliminary data.</text>
</comment>
<gene>
    <name evidence="2" type="ORF">ACFVKH_06795</name>
</gene>
<dbReference type="Gene3D" id="2.40.50.140">
    <property type="entry name" value="Nucleic acid-binding proteins"/>
    <property type="match status" value="1"/>
</dbReference>
<accession>A0ABW6IE70</accession>
<reference evidence="2 3" key="1">
    <citation type="submission" date="2024-10" db="EMBL/GenBank/DDBJ databases">
        <authorList>
            <person name="Ratan Roy A."/>
            <person name="Morales Sandoval P.H."/>
            <person name="De Los Santos Villalobos S."/>
            <person name="Chakraborty S."/>
            <person name="Mukherjee J."/>
        </authorList>
    </citation>
    <scope>NUCLEOTIDE SEQUENCE [LARGE SCALE GENOMIC DNA]</scope>
    <source>
        <strain evidence="2 3">S1</strain>
    </source>
</reference>
<evidence type="ECO:0000259" key="1">
    <source>
        <dbReference type="Pfam" id="PF01957"/>
    </source>
</evidence>
<dbReference type="Pfam" id="PF01957">
    <property type="entry name" value="NfeD"/>
    <property type="match status" value="1"/>
</dbReference>
<feature type="domain" description="NfeD-like C-terminal" evidence="1">
    <location>
        <begin position="22"/>
        <end position="73"/>
    </location>
</feature>
<dbReference type="InterPro" id="IPR012340">
    <property type="entry name" value="NA-bd_OB-fold"/>
</dbReference>
<protein>
    <submittedName>
        <fullName evidence="2">NfeD family protein</fullName>
    </submittedName>
</protein>
<dbReference type="InterPro" id="IPR002810">
    <property type="entry name" value="NfeD-like_C"/>
</dbReference>
<dbReference type="RefSeq" id="WP_377963281.1">
    <property type="nucleotide sequence ID" value="NZ_JBHZOL010000044.1"/>
</dbReference>